<keyword evidence="17" id="KW-1185">Reference proteome</keyword>
<dbReference type="EMBL" id="JAZGSY010000345">
    <property type="protein sequence ID" value="KAL1836958.1"/>
    <property type="molecule type" value="Genomic_DNA"/>
</dbReference>
<evidence type="ECO:0000256" key="4">
    <source>
        <dbReference type="ARBA" id="ARBA00022448"/>
    </source>
</evidence>
<feature type="compositionally biased region" description="Low complexity" evidence="13">
    <location>
        <begin position="1187"/>
        <end position="1201"/>
    </location>
</feature>
<feature type="compositionally biased region" description="Low complexity" evidence="13">
    <location>
        <begin position="596"/>
        <end position="614"/>
    </location>
</feature>
<feature type="compositionally biased region" description="Basic and acidic residues" evidence="13">
    <location>
        <begin position="559"/>
        <end position="572"/>
    </location>
</feature>
<feature type="domain" description="EF-hand" evidence="15">
    <location>
        <begin position="74"/>
        <end position="109"/>
    </location>
</feature>
<dbReference type="PROSITE" id="PS00018">
    <property type="entry name" value="EF_HAND_1"/>
    <property type="match status" value="2"/>
</dbReference>
<keyword evidence="10" id="KW-0496">Mitochondrion</keyword>
<feature type="compositionally biased region" description="Low complexity" evidence="13">
    <location>
        <begin position="1154"/>
        <end position="1163"/>
    </location>
</feature>
<keyword evidence="5 12" id="KW-0812">Transmembrane</keyword>
<feature type="region of interest" description="Disordered" evidence="13">
    <location>
        <begin position="555"/>
        <end position="748"/>
    </location>
</feature>
<dbReference type="Pfam" id="PF13499">
    <property type="entry name" value="EF-hand_7"/>
    <property type="match status" value="1"/>
</dbReference>
<name>A0ABR3V7A3_HUMIN</name>
<evidence type="ECO:0000256" key="14">
    <source>
        <dbReference type="SAM" id="Phobius"/>
    </source>
</evidence>
<reference evidence="16 17" key="1">
    <citation type="journal article" date="2024" name="Commun. Biol.">
        <title>Comparative genomic analysis of thermophilic fungi reveals convergent evolutionary adaptations and gene losses.</title>
        <authorList>
            <person name="Steindorff A.S."/>
            <person name="Aguilar-Pontes M.V."/>
            <person name="Robinson A.J."/>
            <person name="Andreopoulos B."/>
            <person name="LaButti K."/>
            <person name="Kuo A."/>
            <person name="Mondo S."/>
            <person name="Riley R."/>
            <person name="Otillar R."/>
            <person name="Haridas S."/>
            <person name="Lipzen A."/>
            <person name="Grimwood J."/>
            <person name="Schmutz J."/>
            <person name="Clum A."/>
            <person name="Reid I.D."/>
            <person name="Moisan M.C."/>
            <person name="Butler G."/>
            <person name="Nguyen T.T.M."/>
            <person name="Dewar K."/>
            <person name="Conant G."/>
            <person name="Drula E."/>
            <person name="Henrissat B."/>
            <person name="Hansel C."/>
            <person name="Singer S."/>
            <person name="Hutchinson M.I."/>
            <person name="de Vries R.P."/>
            <person name="Natvig D.O."/>
            <person name="Powell A.J."/>
            <person name="Tsang A."/>
            <person name="Grigoriev I.V."/>
        </authorList>
    </citation>
    <scope>NUCLEOTIDE SEQUENCE [LARGE SCALE GENOMIC DNA]</scope>
    <source>
        <strain evidence="16 17">CBS 620.91</strain>
    </source>
</reference>
<keyword evidence="9 14" id="KW-1133">Transmembrane helix</keyword>
<protein>
    <recommendedName>
        <fullName evidence="3">Mitochondrial thiamine pyrophosphate carrier 1</fullName>
    </recommendedName>
</protein>
<organism evidence="16 17">
    <name type="scientific">Humicola insolens</name>
    <name type="common">Soft-rot fungus</name>
    <dbReference type="NCBI Taxonomy" id="85995"/>
    <lineage>
        <taxon>Eukaryota</taxon>
        <taxon>Fungi</taxon>
        <taxon>Dikarya</taxon>
        <taxon>Ascomycota</taxon>
        <taxon>Pezizomycotina</taxon>
        <taxon>Sordariomycetes</taxon>
        <taxon>Sordariomycetidae</taxon>
        <taxon>Sordariales</taxon>
        <taxon>Chaetomiaceae</taxon>
        <taxon>Mycothermus</taxon>
    </lineage>
</organism>
<dbReference type="Gene3D" id="1.10.238.10">
    <property type="entry name" value="EF-hand"/>
    <property type="match status" value="1"/>
</dbReference>
<evidence type="ECO:0000256" key="12">
    <source>
        <dbReference type="PROSITE-ProRule" id="PRU00282"/>
    </source>
</evidence>
<feature type="region of interest" description="Disordered" evidence="13">
    <location>
        <begin position="1141"/>
        <end position="1174"/>
    </location>
</feature>
<feature type="region of interest" description="Disordered" evidence="13">
    <location>
        <begin position="1187"/>
        <end position="1219"/>
    </location>
</feature>
<keyword evidence="7" id="KW-0999">Mitochondrion inner membrane</keyword>
<dbReference type="InterPro" id="IPR002048">
    <property type="entry name" value="EF_hand_dom"/>
</dbReference>
<evidence type="ECO:0000256" key="11">
    <source>
        <dbReference type="ARBA" id="ARBA00023136"/>
    </source>
</evidence>
<dbReference type="InterPro" id="IPR023395">
    <property type="entry name" value="MCP_dom_sf"/>
</dbReference>
<dbReference type="SUPFAM" id="SSF103506">
    <property type="entry name" value="Mitochondrial carrier"/>
    <property type="match status" value="1"/>
</dbReference>
<evidence type="ECO:0000259" key="15">
    <source>
        <dbReference type="PROSITE" id="PS50222"/>
    </source>
</evidence>
<dbReference type="InterPro" id="IPR002067">
    <property type="entry name" value="MCP"/>
</dbReference>
<feature type="domain" description="EF-hand" evidence="15">
    <location>
        <begin position="110"/>
        <end position="145"/>
    </location>
</feature>
<evidence type="ECO:0000256" key="8">
    <source>
        <dbReference type="ARBA" id="ARBA00022837"/>
    </source>
</evidence>
<feature type="compositionally biased region" description="Low complexity" evidence="13">
    <location>
        <begin position="668"/>
        <end position="688"/>
    </location>
</feature>
<feature type="transmembrane region" description="Helical" evidence="14">
    <location>
        <begin position="764"/>
        <end position="787"/>
    </location>
</feature>
<feature type="region of interest" description="Disordered" evidence="13">
    <location>
        <begin position="463"/>
        <end position="512"/>
    </location>
</feature>
<evidence type="ECO:0000256" key="5">
    <source>
        <dbReference type="ARBA" id="ARBA00022692"/>
    </source>
</evidence>
<feature type="repeat" description="Solcar" evidence="12">
    <location>
        <begin position="295"/>
        <end position="384"/>
    </location>
</feature>
<comment type="caution">
    <text evidence="16">The sequence shown here is derived from an EMBL/GenBank/DDBJ whole genome shotgun (WGS) entry which is preliminary data.</text>
</comment>
<feature type="compositionally biased region" description="Polar residues" evidence="13">
    <location>
        <begin position="701"/>
        <end position="714"/>
    </location>
</feature>
<evidence type="ECO:0000313" key="16">
    <source>
        <dbReference type="EMBL" id="KAL1836958.1"/>
    </source>
</evidence>
<evidence type="ECO:0000256" key="9">
    <source>
        <dbReference type="ARBA" id="ARBA00022989"/>
    </source>
</evidence>
<feature type="region of interest" description="Disordered" evidence="13">
    <location>
        <begin position="1038"/>
        <end position="1065"/>
    </location>
</feature>
<feature type="compositionally biased region" description="Basic and acidic residues" evidence="13">
    <location>
        <begin position="738"/>
        <end position="748"/>
    </location>
</feature>
<dbReference type="InterPro" id="IPR011992">
    <property type="entry name" value="EF-hand-dom_pair"/>
</dbReference>
<dbReference type="SUPFAM" id="SSF47473">
    <property type="entry name" value="EF-hand"/>
    <property type="match status" value="1"/>
</dbReference>
<dbReference type="InterPro" id="IPR018247">
    <property type="entry name" value="EF_Hand_1_Ca_BS"/>
</dbReference>
<feature type="repeat" description="Solcar" evidence="12">
    <location>
        <begin position="177"/>
        <end position="282"/>
    </location>
</feature>
<accession>A0ABR3V7A3</accession>
<proteinExistence type="predicted"/>
<comment type="subcellular location">
    <subcellularLocation>
        <location evidence="2">Mitochondrion inner membrane</location>
        <topology evidence="2">Multi-pass membrane protein</topology>
    </subcellularLocation>
</comment>
<evidence type="ECO:0000256" key="3">
    <source>
        <dbReference type="ARBA" id="ARBA00021935"/>
    </source>
</evidence>
<keyword evidence="6" id="KW-0677">Repeat</keyword>
<evidence type="ECO:0000256" key="6">
    <source>
        <dbReference type="ARBA" id="ARBA00022737"/>
    </source>
</evidence>
<keyword evidence="11 12" id="KW-0472">Membrane</keyword>
<sequence length="1294" mass="139164">MDESQQQQQQQRLQLQRDQRVEELWRKLDPTGHGELDFKALKDADQMLRALIGMVDTNDDGKIQYEEFRVFVEAAEQQLLMLFQSIDRNKDGRLNKDELQKAFHQAGLSVPKARLSGFFEEIDMNRDGYITFDEWRDFLLFMPSTHNGSPLADALSFYSSIVTVNPEGDSLVSDDTLEGLGYFLAGAVSGGVSRTATAPLDRLKVYLLVNTQQHSGSAIFAAKSGQPLAALRNAGGPIVEAIVTLWKTGGLRTFFAGNGLNVVKIMPESAIRFGSYEASKRFLASWEGHDDPTRISTVSKFVAGGIGGMTAQFCVYPIDTLKFRLQCETVQGGPKGSVLLLRTAQKMWADGGLRAAYRGLGLGLVGMFPYSAIDIGTFEFLKKSYTRAMAKYYEADEEDVHSGNVATAVLGATSGALGATVVYPLNVLRTRLQTQGTAMHRPTYTGIVDVATRTIKLEIMPHSDNLHSVPDDEPDMDVVGDTANPAQPRAQGFDLTTSQAMDDNAAPGPSARRDVVDISDQDQHILSPTDGYFGGQTSSQVPYVPNVLVEDPSMNRSAAEGKAREAEQERLRNTHPSTADSSSSSRVAAGVETRPSTSSTTASTCWVAAASPSSSSPPPQPASATARSVPPHVPYQARTPGYHGELFPPYPLGLPREAPPAYTPSPAFPSSSSSAHPVLGNHSSTAYHPPAPPSSHLPAGNYQTFSAHTAQPTASAAMGRPSYEGQPLLGSYPQPQSMRDRGAGDGHDDGVRAMPAERRRLRSCTVLVTGLALLVLAAGSFMNLIGLGGNMPGHINHPPIDGHFAWDPRLSCRTTTITRETETFTVDLGDDKKLAIFERSNDDGEYHPRPVAEVHVQGAILFRRAGPDTPSSALTVEVAVTDERLVVSTDWDREQGILKVTVPHHAEWRDRDFPPRECVNVKITAWVPGDSSLASLAADAVHLDVKLLNNLSLSVREKTSLASIVGTVASASTGDATRDTRLIDAGWTDSGSPIPPAFRFSSPVIDGHTISGPIVGIWPMFDALGLQTTSGNIRVAVAPREADKDNTDNAGGDDNPSTINRHLRPSTLRVHTQSGDINLREPIGTTSNIPARDYRIDVGTTSGTVTVGAAFGSVADFKSTSGKLKLELLPVLDKALLAEAEPQSNPAAHDQQLEEPPQQQHHQAILSTSSTSGGTDVHVFEPLWVTNPSTTTTTTTSSSPSQPNPPLRHLSTTHTTTSSKITLRLPTSWEGDIDLSSLSGKLHAGGKDVEIIKSGKEWPGVRRVLVARKGERRGGMAVGKSTSGNVEVWVGRSE</sequence>
<dbReference type="PANTHER" id="PTHR24089">
    <property type="entry name" value="SOLUTE CARRIER FAMILY 25"/>
    <property type="match status" value="1"/>
</dbReference>
<comment type="function">
    <text evidence="1">Mitochondrial transporter that mediates uptake of thiamine pyrophosphate (ThPP) into mitochondria.</text>
</comment>
<evidence type="ECO:0000313" key="17">
    <source>
        <dbReference type="Proteomes" id="UP001583172"/>
    </source>
</evidence>
<dbReference type="SMART" id="SM00054">
    <property type="entry name" value="EFh"/>
    <property type="match status" value="4"/>
</dbReference>
<dbReference type="Gene3D" id="1.50.40.10">
    <property type="entry name" value="Mitochondrial carrier domain"/>
    <property type="match status" value="1"/>
</dbReference>
<dbReference type="Proteomes" id="UP001583172">
    <property type="component" value="Unassembled WGS sequence"/>
</dbReference>
<dbReference type="InterPro" id="IPR018108">
    <property type="entry name" value="MCP_transmembrane"/>
</dbReference>
<feature type="compositionally biased region" description="Polar residues" evidence="13">
    <location>
        <begin position="1165"/>
        <end position="1174"/>
    </location>
</feature>
<feature type="compositionally biased region" description="Pro residues" evidence="13">
    <location>
        <begin position="648"/>
        <end position="667"/>
    </location>
</feature>
<dbReference type="PRINTS" id="PR00926">
    <property type="entry name" value="MITOCARRIER"/>
</dbReference>
<dbReference type="CDD" id="cd00051">
    <property type="entry name" value="EFh"/>
    <property type="match status" value="2"/>
</dbReference>
<gene>
    <name evidence="16" type="ORF">VTJ49DRAFT_4437</name>
</gene>
<feature type="domain" description="EF-hand" evidence="15">
    <location>
        <begin position="16"/>
        <end position="51"/>
    </location>
</feature>
<dbReference type="Pfam" id="PF13202">
    <property type="entry name" value="EF-hand_5"/>
    <property type="match status" value="1"/>
</dbReference>
<evidence type="ECO:0000256" key="10">
    <source>
        <dbReference type="ARBA" id="ARBA00023128"/>
    </source>
</evidence>
<dbReference type="Pfam" id="PF00153">
    <property type="entry name" value="Mito_carr"/>
    <property type="match status" value="3"/>
</dbReference>
<evidence type="ECO:0000256" key="7">
    <source>
        <dbReference type="ARBA" id="ARBA00022792"/>
    </source>
</evidence>
<evidence type="ECO:0000256" key="13">
    <source>
        <dbReference type="SAM" id="MobiDB-lite"/>
    </source>
</evidence>
<dbReference type="PROSITE" id="PS50222">
    <property type="entry name" value="EF_HAND_2"/>
    <property type="match status" value="3"/>
</dbReference>
<evidence type="ECO:0000256" key="2">
    <source>
        <dbReference type="ARBA" id="ARBA00004448"/>
    </source>
</evidence>
<dbReference type="PROSITE" id="PS50920">
    <property type="entry name" value="SOLCAR"/>
    <property type="match status" value="2"/>
</dbReference>
<evidence type="ECO:0000256" key="1">
    <source>
        <dbReference type="ARBA" id="ARBA00002238"/>
    </source>
</evidence>
<keyword evidence="8" id="KW-0106">Calcium</keyword>
<keyword evidence="4" id="KW-0813">Transport</keyword>